<keyword evidence="3 7" id="KW-1133">Transmembrane helix</keyword>
<evidence type="ECO:0000256" key="3">
    <source>
        <dbReference type="ARBA" id="ARBA00022989"/>
    </source>
</evidence>
<dbReference type="PROSITE" id="PS50850">
    <property type="entry name" value="MFS"/>
    <property type="match status" value="1"/>
</dbReference>
<name>A0A9W8QXT4_9HYPO</name>
<feature type="compositionally biased region" description="Low complexity" evidence="6">
    <location>
        <begin position="197"/>
        <end position="210"/>
    </location>
</feature>
<feature type="transmembrane region" description="Helical" evidence="7">
    <location>
        <begin position="72"/>
        <end position="95"/>
    </location>
</feature>
<keyword evidence="5" id="KW-0325">Glycoprotein</keyword>
<dbReference type="GO" id="GO:0022857">
    <property type="term" value="F:transmembrane transporter activity"/>
    <property type="evidence" value="ECO:0007669"/>
    <property type="project" value="InterPro"/>
</dbReference>
<evidence type="ECO:0000256" key="5">
    <source>
        <dbReference type="ARBA" id="ARBA00023180"/>
    </source>
</evidence>
<dbReference type="AlphaFoldDB" id="A0A9W8QXT4"/>
<evidence type="ECO:0000313" key="10">
    <source>
        <dbReference type="Proteomes" id="UP001152087"/>
    </source>
</evidence>
<reference evidence="9" key="1">
    <citation type="submission" date="2022-09" db="EMBL/GenBank/DDBJ databases">
        <title>Fusarium specimens isolated from Avocado Roots.</title>
        <authorList>
            <person name="Stajich J."/>
            <person name="Roper C."/>
            <person name="Heimlech-Rivalta G."/>
        </authorList>
    </citation>
    <scope>NUCLEOTIDE SEQUENCE</scope>
    <source>
        <strain evidence="9">A02</strain>
    </source>
</reference>
<dbReference type="InterPro" id="IPR011701">
    <property type="entry name" value="MFS"/>
</dbReference>
<accession>A0A9W8QXT4</accession>
<keyword evidence="2 7" id="KW-0812">Transmembrane</keyword>
<dbReference type="Gene3D" id="1.20.1250.20">
    <property type="entry name" value="MFS general substrate transporter like domains"/>
    <property type="match status" value="1"/>
</dbReference>
<evidence type="ECO:0000256" key="6">
    <source>
        <dbReference type="SAM" id="MobiDB-lite"/>
    </source>
</evidence>
<evidence type="ECO:0000259" key="8">
    <source>
        <dbReference type="PROSITE" id="PS50850"/>
    </source>
</evidence>
<feature type="transmembrane region" description="Helical" evidence="7">
    <location>
        <begin position="12"/>
        <end position="36"/>
    </location>
</feature>
<evidence type="ECO:0000256" key="2">
    <source>
        <dbReference type="ARBA" id="ARBA00022692"/>
    </source>
</evidence>
<keyword evidence="10" id="KW-1185">Reference proteome</keyword>
<protein>
    <recommendedName>
        <fullName evidence="8">Major facilitator superfamily (MFS) profile domain-containing protein</fullName>
    </recommendedName>
</protein>
<comment type="caution">
    <text evidence="9">The sequence shown here is derived from an EMBL/GenBank/DDBJ whole genome shotgun (WGS) entry which is preliminary data.</text>
</comment>
<feature type="transmembrane region" description="Helical" evidence="7">
    <location>
        <begin position="132"/>
        <end position="151"/>
    </location>
</feature>
<evidence type="ECO:0000256" key="1">
    <source>
        <dbReference type="ARBA" id="ARBA00004141"/>
    </source>
</evidence>
<organism evidence="9 10">
    <name type="scientific">Fusarium falciforme</name>
    <dbReference type="NCBI Taxonomy" id="195108"/>
    <lineage>
        <taxon>Eukaryota</taxon>
        <taxon>Fungi</taxon>
        <taxon>Dikarya</taxon>
        <taxon>Ascomycota</taxon>
        <taxon>Pezizomycotina</taxon>
        <taxon>Sordariomycetes</taxon>
        <taxon>Hypocreomycetidae</taxon>
        <taxon>Hypocreales</taxon>
        <taxon>Nectriaceae</taxon>
        <taxon>Fusarium</taxon>
        <taxon>Fusarium solani species complex</taxon>
    </lineage>
</organism>
<feature type="region of interest" description="Disordered" evidence="6">
    <location>
        <begin position="185"/>
        <end position="218"/>
    </location>
</feature>
<dbReference type="SUPFAM" id="SSF103473">
    <property type="entry name" value="MFS general substrate transporter"/>
    <property type="match status" value="1"/>
</dbReference>
<evidence type="ECO:0000256" key="7">
    <source>
        <dbReference type="SAM" id="Phobius"/>
    </source>
</evidence>
<dbReference type="InterPro" id="IPR020846">
    <property type="entry name" value="MFS_dom"/>
</dbReference>
<dbReference type="EMBL" id="JAOQAV010000057">
    <property type="protein sequence ID" value="KAJ4179548.1"/>
    <property type="molecule type" value="Genomic_DNA"/>
</dbReference>
<dbReference type="PANTHER" id="PTHR23502">
    <property type="entry name" value="MAJOR FACILITATOR SUPERFAMILY"/>
    <property type="match status" value="1"/>
</dbReference>
<dbReference type="InterPro" id="IPR036259">
    <property type="entry name" value="MFS_trans_sf"/>
</dbReference>
<dbReference type="Pfam" id="PF07690">
    <property type="entry name" value="MFS_1"/>
    <property type="match status" value="1"/>
</dbReference>
<feature type="transmembrane region" description="Helical" evidence="7">
    <location>
        <begin position="42"/>
        <end position="60"/>
    </location>
</feature>
<comment type="subcellular location">
    <subcellularLocation>
        <location evidence="1">Membrane</location>
        <topology evidence="1">Multi-pass membrane protein</topology>
    </subcellularLocation>
</comment>
<sequence>MAKEIGTTLTQLSRSVSFLMVGLGLAGILTTPLAGIYDKRPVFIGLGITDIIGYSVILANPKHMPSIYAGRALWGAYVSGLQYLVNSSVGDLFFVHQRGFHLALWHFGFSGGNTLSQVIASQIVQEQSYVWAFRYAVTFMSAYIFLLFLLIPETTYNRSKKFDTDIHQVLADELDSDAISQDKPIQQLQHDEKAKPKAAAAVSVSDVKSSGTPEKRKT</sequence>
<proteinExistence type="predicted"/>
<dbReference type="Proteomes" id="UP001152087">
    <property type="component" value="Unassembled WGS sequence"/>
</dbReference>
<feature type="domain" description="Major facilitator superfamily (MFS) profile" evidence="8">
    <location>
        <begin position="1"/>
        <end position="218"/>
    </location>
</feature>
<dbReference type="GO" id="GO:0005886">
    <property type="term" value="C:plasma membrane"/>
    <property type="evidence" value="ECO:0007669"/>
    <property type="project" value="TreeGrafter"/>
</dbReference>
<keyword evidence="4 7" id="KW-0472">Membrane</keyword>
<dbReference type="PANTHER" id="PTHR23502:SF4">
    <property type="entry name" value="MAJOR FACILITATOR SUPERFAMILY (MFS) PROFILE DOMAIN-CONTAINING PROTEIN-RELATED"/>
    <property type="match status" value="1"/>
</dbReference>
<gene>
    <name evidence="9" type="ORF">NW755_012457</name>
</gene>
<evidence type="ECO:0000313" key="9">
    <source>
        <dbReference type="EMBL" id="KAJ4179548.1"/>
    </source>
</evidence>
<evidence type="ECO:0000256" key="4">
    <source>
        <dbReference type="ARBA" id="ARBA00023136"/>
    </source>
</evidence>